<dbReference type="EMBL" id="JAEIJD010000001">
    <property type="protein sequence ID" value="MBI6628346.1"/>
    <property type="molecule type" value="Genomic_DNA"/>
</dbReference>
<dbReference type="AlphaFoldDB" id="A0A934M066"/>
<protein>
    <submittedName>
        <fullName evidence="1">Uncharacterized protein</fullName>
    </submittedName>
</protein>
<accession>A0A934M066</accession>
<proteinExistence type="predicted"/>
<name>A0A934M066_9RHOB</name>
<keyword evidence="2" id="KW-1185">Reference proteome</keyword>
<evidence type="ECO:0000313" key="1">
    <source>
        <dbReference type="EMBL" id="MBI6628346.1"/>
    </source>
</evidence>
<dbReference type="RefSeq" id="WP_198684375.1">
    <property type="nucleotide sequence ID" value="NZ_JAEIJD010000001.1"/>
</dbReference>
<dbReference type="Proteomes" id="UP000613255">
    <property type="component" value="Unassembled WGS sequence"/>
</dbReference>
<sequence length="85" mass="9456">MKNLASNSVDHETASRRWFAALLWRAFPSSSEHEISHKAARVLDVSPRQVQNWLRCNNDASLRYVTAVALIAGVEFGLSSFGGRP</sequence>
<reference evidence="1" key="1">
    <citation type="submission" date="2020-12" db="EMBL/GenBank/DDBJ databases">
        <title>Pontibaca salina gen. nov., sp. nov., isolated from marine sediment.</title>
        <authorList>
            <person name="Bo J."/>
            <person name="Wang S."/>
            <person name="Song X."/>
            <person name="Du Z."/>
        </authorList>
    </citation>
    <scope>NUCLEOTIDE SEQUENCE</scope>
    <source>
        <strain evidence="1">S1109L</strain>
    </source>
</reference>
<comment type="caution">
    <text evidence="1">The sequence shown here is derived from an EMBL/GenBank/DDBJ whole genome shotgun (WGS) entry which is preliminary data.</text>
</comment>
<organism evidence="1 2">
    <name type="scientific">Pontibaca salina</name>
    <dbReference type="NCBI Taxonomy" id="2795731"/>
    <lineage>
        <taxon>Bacteria</taxon>
        <taxon>Pseudomonadati</taxon>
        <taxon>Pseudomonadota</taxon>
        <taxon>Alphaproteobacteria</taxon>
        <taxon>Rhodobacterales</taxon>
        <taxon>Roseobacteraceae</taxon>
        <taxon>Pontibaca</taxon>
    </lineage>
</organism>
<evidence type="ECO:0000313" key="2">
    <source>
        <dbReference type="Proteomes" id="UP000613255"/>
    </source>
</evidence>
<gene>
    <name evidence="1" type="ORF">JAO82_00490</name>
</gene>